<sequence length="59" mass="6767">MSKQNECPEPEAHHLHMCQLKAKEMHKDIEKLVDKPTVVCANCGFRANKPENLCRPKPI</sequence>
<evidence type="ECO:0000313" key="1">
    <source>
        <dbReference type="EMBL" id="BCR03767.1"/>
    </source>
</evidence>
<gene>
    <name evidence="1" type="ORF">DESUT3_08360</name>
</gene>
<organism evidence="1 2">
    <name type="scientific">Desulfuromonas versatilis</name>
    <dbReference type="NCBI Taxonomy" id="2802975"/>
    <lineage>
        <taxon>Bacteria</taxon>
        <taxon>Pseudomonadati</taxon>
        <taxon>Thermodesulfobacteriota</taxon>
        <taxon>Desulfuromonadia</taxon>
        <taxon>Desulfuromonadales</taxon>
        <taxon>Desulfuromonadaceae</taxon>
        <taxon>Desulfuromonas</taxon>
    </lineage>
</organism>
<reference evidence="1 2" key="2">
    <citation type="journal article" date="2021" name="Int. J. Syst. Evol. Microbiol.">
        <title>Isolation and Polyphasic Characterization of Desulfuromonas versatilis sp. Nov., an Electrogenic Bacteria Capable of Versatile Metabolism Isolated from a Graphene Oxide-Reducing Enrichment Culture.</title>
        <authorList>
            <person name="Xie L."/>
            <person name="Yoshida N."/>
            <person name="Ishii S."/>
            <person name="Meng L."/>
        </authorList>
    </citation>
    <scope>NUCLEOTIDE SEQUENCE [LARGE SCALE GENOMIC DNA]</scope>
    <source>
        <strain evidence="1 2">NIT-T3</strain>
    </source>
</reference>
<dbReference type="RefSeq" id="WP_221251214.1">
    <property type="nucleotide sequence ID" value="NZ_AP024355.1"/>
</dbReference>
<accession>A0ABN6DUG6</accession>
<protein>
    <submittedName>
        <fullName evidence="1">Uncharacterized protein</fullName>
    </submittedName>
</protein>
<reference evidence="1 2" key="1">
    <citation type="journal article" date="2016" name="C (Basel)">
        <title>Selective Growth of and Electricity Production by Marine Exoelectrogenic Bacteria in Self-Aggregated Hydrogel of Microbially Reduced Graphene Oxide.</title>
        <authorList>
            <person name="Yoshida N."/>
            <person name="Goto Y."/>
            <person name="Miyata Y."/>
        </authorList>
    </citation>
    <scope>NUCLEOTIDE SEQUENCE [LARGE SCALE GENOMIC DNA]</scope>
    <source>
        <strain evidence="1 2">NIT-T3</strain>
    </source>
</reference>
<name>A0ABN6DUG6_9BACT</name>
<dbReference type="Proteomes" id="UP001319827">
    <property type="component" value="Chromosome"/>
</dbReference>
<proteinExistence type="predicted"/>
<evidence type="ECO:0000313" key="2">
    <source>
        <dbReference type="Proteomes" id="UP001319827"/>
    </source>
</evidence>
<keyword evidence="2" id="KW-1185">Reference proteome</keyword>
<dbReference type="EMBL" id="AP024355">
    <property type="protein sequence ID" value="BCR03767.1"/>
    <property type="molecule type" value="Genomic_DNA"/>
</dbReference>